<dbReference type="OrthoDB" id="2110361at2759"/>
<evidence type="ECO:0000256" key="2">
    <source>
        <dbReference type="SAM" id="Coils"/>
    </source>
</evidence>
<dbReference type="Pfam" id="PF04082">
    <property type="entry name" value="Fungal_trans"/>
    <property type="match status" value="1"/>
</dbReference>
<dbReference type="GO" id="GO:0006351">
    <property type="term" value="P:DNA-templated transcription"/>
    <property type="evidence" value="ECO:0007669"/>
    <property type="project" value="InterPro"/>
</dbReference>
<feature type="region of interest" description="Disordered" evidence="3">
    <location>
        <begin position="797"/>
        <end position="874"/>
    </location>
</feature>
<dbReference type="PANTHER" id="PTHR46910">
    <property type="entry name" value="TRANSCRIPTION FACTOR PDR1"/>
    <property type="match status" value="1"/>
</dbReference>
<evidence type="ECO:0000313" key="6">
    <source>
        <dbReference type="Proteomes" id="UP000018144"/>
    </source>
</evidence>
<evidence type="ECO:0000259" key="4">
    <source>
        <dbReference type="SMART" id="SM00906"/>
    </source>
</evidence>
<dbReference type="CDD" id="cd12148">
    <property type="entry name" value="fungal_TF_MHR"/>
    <property type="match status" value="1"/>
</dbReference>
<dbReference type="GO" id="GO:0003700">
    <property type="term" value="F:DNA-binding transcription factor activity"/>
    <property type="evidence" value="ECO:0007669"/>
    <property type="project" value="InterPro"/>
</dbReference>
<feature type="compositionally biased region" description="Polar residues" evidence="3">
    <location>
        <begin position="20"/>
        <end position="33"/>
    </location>
</feature>
<evidence type="ECO:0000256" key="3">
    <source>
        <dbReference type="SAM" id="MobiDB-lite"/>
    </source>
</evidence>
<feature type="domain" description="Xylanolytic transcriptional activator regulatory" evidence="4">
    <location>
        <begin position="410"/>
        <end position="481"/>
    </location>
</feature>
<dbReference type="Proteomes" id="UP000018144">
    <property type="component" value="Unassembled WGS sequence"/>
</dbReference>
<evidence type="ECO:0000313" key="5">
    <source>
        <dbReference type="EMBL" id="CCX32234.1"/>
    </source>
</evidence>
<keyword evidence="1" id="KW-0539">Nucleus</keyword>
<dbReference type="InterPro" id="IPR007219">
    <property type="entry name" value="XnlR_reg_dom"/>
</dbReference>
<dbReference type="PANTHER" id="PTHR46910:SF1">
    <property type="entry name" value="MISCELLANEOUS ZN(II)2CYS6 TRANSCRIPTION FACTOR (EUROFUNG)-RELATED"/>
    <property type="match status" value="1"/>
</dbReference>
<evidence type="ECO:0000256" key="1">
    <source>
        <dbReference type="ARBA" id="ARBA00023242"/>
    </source>
</evidence>
<feature type="coiled-coil region" evidence="2">
    <location>
        <begin position="185"/>
        <end position="212"/>
    </location>
</feature>
<keyword evidence="2" id="KW-0175">Coiled coil</keyword>
<feature type="compositionally biased region" description="Low complexity" evidence="3">
    <location>
        <begin position="834"/>
        <end position="846"/>
    </location>
</feature>
<sequence>MSQNLDQDGPGLRKEKRPFSPSNDEPNTESAPNTRVKLLAASNPGVRDGERGGGNYYNTLDYSKMNGSSSGNGNSGGNGDGRDGSSSFPGPYSPHHLNTNNLHAPPPPPQLSHYDSQNPLNAPNHPQQHHHHYYPSNSVSPGPHAQMSQAQATTQAVMQAMAGSGGQAPKRPYRQRRKDPSCDACRERKVKVQDLEKQVLQYKNRIRELESRHPNSGNMGMNNNGHSVSIPEIGAMPQRRPQAPPLSQNLAAVRSHVRDYCRGVFKPPPPYRQVPTLPNLTQNMEELGVRLPPKQIGEILIRSYYETIHSIIPILHWPSFSEMYEKVMAKGDLSGVPSVWASTLFAVFACGTIHTPDPEIRKLYPDRGKNFAEYSRRLTDLFNDEFTMEHARSALLISIFLTEVNCKSAAWTWLGSTVRIAQDIGLHRETGPWTVVEGEMRRRVWWGIYAWDRLLSMELGRVLLIEDADCDIPMPSPMDDHLIYDGAQLNQAVHSNAANSQHIQTTIHVVRMIEPLLRTLQAPVVSGPALSMFESHINQCRGVFPQHCHPYHPAPLEPRLLQPIFQLQNCQIVLQRHNLSTSCSLETRSEALRNCITSSKDTSQLLTRVKQYDTSQSSKNISWKDAVASAATTMVCSHVWRCMLFLCFAGLYDDALTCVEFSTAVGDFRSNNLACGRYMYGFLRCLQDKLHNGIDLWKDDMMIALVSGDVQGSTESSWVWNGSETGTALNNGTNSPPVHSPVTGKFQGQTGGDEAGRQGQDEKDWNAWNEVKEILLQLKRDQNEHRDRQEMREREIMEREREQQQQKQQQQYQQSQLPPPQQGWESREMPKPLQPLQPMQQGQNSSNGGGTSGSGSNGSSGSSGTSRISIAMII</sequence>
<dbReference type="eggNOG" id="ENOG502QYNS">
    <property type="taxonomic scope" value="Eukaryota"/>
</dbReference>
<keyword evidence="6" id="KW-1185">Reference proteome</keyword>
<dbReference type="GO" id="GO:0003677">
    <property type="term" value="F:DNA binding"/>
    <property type="evidence" value="ECO:0007669"/>
    <property type="project" value="InterPro"/>
</dbReference>
<dbReference type="EMBL" id="HF935745">
    <property type="protein sequence ID" value="CCX32234.1"/>
    <property type="molecule type" value="Genomic_DNA"/>
</dbReference>
<dbReference type="GO" id="GO:0008270">
    <property type="term" value="F:zinc ion binding"/>
    <property type="evidence" value="ECO:0007669"/>
    <property type="project" value="InterPro"/>
</dbReference>
<feature type="compositionally biased region" description="Low complexity" evidence="3">
    <location>
        <begin position="805"/>
        <end position="816"/>
    </location>
</feature>
<gene>
    <name evidence="5" type="ORF">PCON_12576</name>
</gene>
<dbReference type="STRING" id="1076935.U4LJG9"/>
<dbReference type="SMART" id="SM00906">
    <property type="entry name" value="Fungal_trans"/>
    <property type="match status" value="1"/>
</dbReference>
<dbReference type="InterPro" id="IPR050987">
    <property type="entry name" value="AtrR-like"/>
</dbReference>
<accession>U4LJG9</accession>
<reference evidence="5 6" key="1">
    <citation type="journal article" date="2013" name="PLoS Genet.">
        <title>The genome and development-dependent transcriptomes of Pyronema confluens: a window into fungal evolution.</title>
        <authorList>
            <person name="Traeger S."/>
            <person name="Altegoer F."/>
            <person name="Freitag M."/>
            <person name="Gabaldon T."/>
            <person name="Kempken F."/>
            <person name="Kumar A."/>
            <person name="Marcet-Houben M."/>
            <person name="Poggeler S."/>
            <person name="Stajich J.E."/>
            <person name="Nowrousian M."/>
        </authorList>
    </citation>
    <scope>NUCLEOTIDE SEQUENCE [LARGE SCALE GENOMIC DNA]</scope>
    <source>
        <strain evidence="6">CBS 100304</strain>
        <tissue evidence="5">Vegetative mycelium</tissue>
    </source>
</reference>
<dbReference type="AlphaFoldDB" id="U4LJG9"/>
<dbReference type="OMA" id="CIHSVLP"/>
<feature type="compositionally biased region" description="Polar residues" evidence="3">
    <location>
        <begin position="723"/>
        <end position="737"/>
    </location>
</feature>
<name>U4LJG9_PYROM</name>
<organism evidence="5 6">
    <name type="scientific">Pyronema omphalodes (strain CBS 100304)</name>
    <name type="common">Pyronema confluens</name>
    <dbReference type="NCBI Taxonomy" id="1076935"/>
    <lineage>
        <taxon>Eukaryota</taxon>
        <taxon>Fungi</taxon>
        <taxon>Dikarya</taxon>
        <taxon>Ascomycota</taxon>
        <taxon>Pezizomycotina</taxon>
        <taxon>Pezizomycetes</taxon>
        <taxon>Pezizales</taxon>
        <taxon>Pyronemataceae</taxon>
        <taxon>Pyronema</taxon>
    </lineage>
</organism>
<feature type="compositionally biased region" description="Basic and acidic residues" evidence="3">
    <location>
        <begin position="754"/>
        <end position="765"/>
    </location>
</feature>
<protein>
    <submittedName>
        <fullName evidence="5">Similar to Uncharacterized transcriptional regulatory protein C3C7.04 acc. no. O14130</fullName>
    </submittedName>
</protein>
<feature type="region of interest" description="Disordered" evidence="3">
    <location>
        <begin position="723"/>
        <end position="765"/>
    </location>
</feature>
<proteinExistence type="predicted"/>
<feature type="compositionally biased region" description="Low complexity" evidence="3">
    <location>
        <begin position="145"/>
        <end position="162"/>
    </location>
</feature>
<feature type="compositionally biased region" description="Gly residues" evidence="3">
    <location>
        <begin position="847"/>
        <end position="858"/>
    </location>
</feature>
<feature type="region of interest" description="Disordered" evidence="3">
    <location>
        <begin position="1"/>
        <end position="185"/>
    </location>
</feature>